<dbReference type="PANTHER" id="PTHR15020:SF50">
    <property type="entry name" value="UPF0659 PROTEIN YMR090W"/>
    <property type="match status" value="1"/>
</dbReference>
<dbReference type="PANTHER" id="PTHR15020">
    <property type="entry name" value="FLAVIN REDUCTASE-RELATED"/>
    <property type="match status" value="1"/>
</dbReference>
<comment type="caution">
    <text evidence="3">The sequence shown here is derived from an EMBL/GenBank/DDBJ whole genome shotgun (WGS) entry which is preliminary data.</text>
</comment>
<feature type="region of interest" description="Disordered" evidence="1">
    <location>
        <begin position="1"/>
        <end position="27"/>
    </location>
</feature>
<name>A0AAD2GBZ3_9STRA</name>
<protein>
    <recommendedName>
        <fullName evidence="2">NAD(P)-binding domain-containing protein</fullName>
    </recommendedName>
</protein>
<dbReference type="Gene3D" id="3.40.50.720">
    <property type="entry name" value="NAD(P)-binding Rossmann-like Domain"/>
    <property type="match status" value="1"/>
</dbReference>
<dbReference type="EMBL" id="CAKOGP040002424">
    <property type="protein sequence ID" value="CAJ1969376.1"/>
    <property type="molecule type" value="Genomic_DNA"/>
</dbReference>
<evidence type="ECO:0000313" key="3">
    <source>
        <dbReference type="EMBL" id="CAJ1969376.1"/>
    </source>
</evidence>
<keyword evidence="4" id="KW-1185">Reference proteome</keyword>
<feature type="domain" description="NAD(P)-binding" evidence="2">
    <location>
        <begin position="36"/>
        <end position="211"/>
    </location>
</feature>
<dbReference type="SUPFAM" id="SSF51735">
    <property type="entry name" value="NAD(P)-binding Rossmann-fold domains"/>
    <property type="match status" value="1"/>
</dbReference>
<evidence type="ECO:0000313" key="4">
    <source>
        <dbReference type="Proteomes" id="UP001295423"/>
    </source>
</evidence>
<sequence length="280" mass="29322">MPSNSRGALSFKNAGRESKTSRSAAVQSGDRVLVVGGTGGVGQLTVGKLQGRGGFEVRTTTRNKSKGEEVIADSGVNVFELDLLSEDTTALEAAMEGVAGVVISVGTTAFPTARWKGGNTPKAIDEEAVKRIASVAAKVDTMKKIVMVTSVGVDRTGEMPFLILNLFGVLDAKKSGERAVATAAAQGGFDYAVIRPGRLVGGPFTNLDVAKLLKVEGGAENGVSLARGDSLLGDCKRDACAEAVIQSLINEECKNLEYSIISTEEKALTDPQWIEAFQKL</sequence>
<dbReference type="AlphaFoldDB" id="A0AAD2GBZ3"/>
<dbReference type="InterPro" id="IPR036291">
    <property type="entry name" value="NAD(P)-bd_dom_sf"/>
</dbReference>
<dbReference type="Proteomes" id="UP001295423">
    <property type="component" value="Unassembled WGS sequence"/>
</dbReference>
<dbReference type="Pfam" id="PF13460">
    <property type="entry name" value="NAD_binding_10"/>
    <property type="match status" value="1"/>
</dbReference>
<reference evidence="3" key="1">
    <citation type="submission" date="2023-08" db="EMBL/GenBank/DDBJ databases">
        <authorList>
            <person name="Audoor S."/>
            <person name="Bilcke G."/>
        </authorList>
    </citation>
    <scope>NUCLEOTIDE SEQUENCE</scope>
</reference>
<evidence type="ECO:0000259" key="2">
    <source>
        <dbReference type="Pfam" id="PF13460"/>
    </source>
</evidence>
<proteinExistence type="predicted"/>
<organism evidence="3 4">
    <name type="scientific">Cylindrotheca closterium</name>
    <dbReference type="NCBI Taxonomy" id="2856"/>
    <lineage>
        <taxon>Eukaryota</taxon>
        <taxon>Sar</taxon>
        <taxon>Stramenopiles</taxon>
        <taxon>Ochrophyta</taxon>
        <taxon>Bacillariophyta</taxon>
        <taxon>Bacillariophyceae</taxon>
        <taxon>Bacillariophycidae</taxon>
        <taxon>Bacillariales</taxon>
        <taxon>Bacillariaceae</taxon>
        <taxon>Cylindrotheca</taxon>
    </lineage>
</organism>
<accession>A0AAD2GBZ3</accession>
<gene>
    <name evidence="3" type="ORF">CYCCA115_LOCUS23674</name>
</gene>
<evidence type="ECO:0000256" key="1">
    <source>
        <dbReference type="SAM" id="MobiDB-lite"/>
    </source>
</evidence>
<dbReference type="InterPro" id="IPR016040">
    <property type="entry name" value="NAD(P)-bd_dom"/>
</dbReference>